<protein>
    <submittedName>
        <fullName evidence="2">Uncharacterized protein</fullName>
    </submittedName>
</protein>
<feature type="region of interest" description="Disordered" evidence="1">
    <location>
        <begin position="1"/>
        <end position="44"/>
    </location>
</feature>
<accession>A0A4U7B129</accession>
<evidence type="ECO:0000313" key="3">
    <source>
        <dbReference type="Proteomes" id="UP000308133"/>
    </source>
</evidence>
<dbReference type="SUPFAM" id="SSF52540">
    <property type="entry name" value="P-loop containing nucleoside triphosphate hydrolases"/>
    <property type="match status" value="1"/>
</dbReference>
<feature type="compositionally biased region" description="Polar residues" evidence="1">
    <location>
        <begin position="17"/>
        <end position="34"/>
    </location>
</feature>
<dbReference type="Proteomes" id="UP000308133">
    <property type="component" value="Unassembled WGS sequence"/>
</dbReference>
<dbReference type="AlphaFoldDB" id="A0A4U7B129"/>
<evidence type="ECO:0000256" key="1">
    <source>
        <dbReference type="SAM" id="MobiDB-lite"/>
    </source>
</evidence>
<gene>
    <name evidence="2" type="ORF">C1H76_5188</name>
</gene>
<sequence length="481" mass="54009">MDFSDGGAPKRQRRSTQDSGPSGTAPENTKSGYQSSASSDELSSEDKCRALTLLGLHRKDKNIPTSKSLIKAIEPLYLLDEDYRRGKDDDETRLESPARITTYAQLRPRRSHLTSFLKKKTSLRSVDEEQYTKAEAGISQLLSQTPFADISVMDREGTRIMLEMLARDCKITHETDVDNQEPEEDFFSKHSQLPSDDDLVKSGLDGVIGIQLLYEETAIVDQDSRDNQIYFASQKLLRDLREGQRQAHSVFAQTMSLEQAIQYLNATVDRSVELTSNDELRFNVPESPGIAFYAWQTIGIAYILEHLRDAMRGVVLGDDTGLDKTNQSLGAMVIEAERRRRRIHAAKMRPEYGQRLPEDDSDPNCASEKNRDDVRYASTMIVVPPNAIRVFKDECANNFAKQINLKIWFGSKAAADETETFVHGGMNGVDLPFHIPTEIHSRISPTILCKNACQIPIPTVSLALFIASQRPCFSVKPTIMV</sequence>
<proteinExistence type="predicted"/>
<reference evidence="2 3" key="1">
    <citation type="submission" date="2018-02" db="EMBL/GenBank/DDBJ databases">
        <title>Draft genome sequences of Elsinoe sp., causing black scab on jojoba.</title>
        <authorList>
            <person name="Stodart B."/>
            <person name="Jeffress S."/>
            <person name="Ash G."/>
            <person name="Arun Chinnappa K."/>
        </authorList>
    </citation>
    <scope>NUCLEOTIDE SEQUENCE [LARGE SCALE GENOMIC DNA]</scope>
    <source>
        <strain evidence="2 3">Hillstone_2</strain>
    </source>
</reference>
<evidence type="ECO:0000313" key="2">
    <source>
        <dbReference type="EMBL" id="TKX22406.1"/>
    </source>
</evidence>
<dbReference type="EMBL" id="PTQR01000066">
    <property type="protein sequence ID" value="TKX22406.1"/>
    <property type="molecule type" value="Genomic_DNA"/>
</dbReference>
<name>A0A4U7B129_9PEZI</name>
<dbReference type="InterPro" id="IPR027417">
    <property type="entry name" value="P-loop_NTPase"/>
</dbReference>
<comment type="caution">
    <text evidence="2">The sequence shown here is derived from an EMBL/GenBank/DDBJ whole genome shotgun (WGS) entry which is preliminary data.</text>
</comment>
<organism evidence="2 3">
    <name type="scientific">Elsinoe australis</name>
    <dbReference type="NCBI Taxonomy" id="40998"/>
    <lineage>
        <taxon>Eukaryota</taxon>
        <taxon>Fungi</taxon>
        <taxon>Dikarya</taxon>
        <taxon>Ascomycota</taxon>
        <taxon>Pezizomycotina</taxon>
        <taxon>Dothideomycetes</taxon>
        <taxon>Dothideomycetidae</taxon>
        <taxon>Myriangiales</taxon>
        <taxon>Elsinoaceae</taxon>
        <taxon>Elsinoe</taxon>
    </lineage>
</organism>